<dbReference type="AlphaFoldDB" id="A0A3A5MLF5"/>
<keyword evidence="2" id="KW-1185">Reference proteome</keyword>
<organism evidence="1 2">
    <name type="scientific">Cryobacterium melibiosiphilum</name>
    <dbReference type="NCBI Taxonomy" id="995039"/>
    <lineage>
        <taxon>Bacteria</taxon>
        <taxon>Bacillati</taxon>
        <taxon>Actinomycetota</taxon>
        <taxon>Actinomycetes</taxon>
        <taxon>Micrococcales</taxon>
        <taxon>Microbacteriaceae</taxon>
        <taxon>Cryobacterium</taxon>
    </lineage>
</organism>
<dbReference type="OrthoDB" id="5077950at2"/>
<dbReference type="InterPro" id="IPR027417">
    <property type="entry name" value="P-loop_NTPase"/>
</dbReference>
<reference evidence="1 2" key="1">
    <citation type="submission" date="2018-09" db="EMBL/GenBank/DDBJ databases">
        <title>Novel species of Cryobacterium.</title>
        <authorList>
            <person name="Liu Q."/>
            <person name="Xin Y.-H."/>
        </authorList>
    </citation>
    <scope>NUCLEOTIDE SEQUENCE [LARGE SCALE GENOMIC DNA]</scope>
    <source>
        <strain evidence="1 2">Hh39</strain>
    </source>
</reference>
<evidence type="ECO:0008006" key="3">
    <source>
        <dbReference type="Google" id="ProtNLM"/>
    </source>
</evidence>
<name>A0A3A5MLF5_9MICO</name>
<accession>A0A3A5MLF5</accession>
<dbReference type="RefSeq" id="WP_119972950.1">
    <property type="nucleotide sequence ID" value="NZ_JBHSQA010000008.1"/>
</dbReference>
<comment type="caution">
    <text evidence="1">The sequence shown here is derived from an EMBL/GenBank/DDBJ whole genome shotgun (WGS) entry which is preliminary data.</text>
</comment>
<evidence type="ECO:0000313" key="2">
    <source>
        <dbReference type="Proteomes" id="UP000272015"/>
    </source>
</evidence>
<gene>
    <name evidence="1" type="ORF">D6T64_05660</name>
</gene>
<sequence length="518" mass="56802">MVTGFDYAPITPAVAASRIYPWADWENLRDSHTPPHYVSAFTGAEEYRDEFLMGAHAFGLIDKDGSNSKLKPQQLVMADAANAVDADGRPLSPFLGVLIPRRSAKTTTALALVIGRCLARPNYLVAFTLCTSGLMARKRFHSDIVPVLEKAYPHEATRPFKFYKSGGSESINFTNGSRFVVVSPHGESFRSEAFDCVLVDEAGEASLTMGEDLLAGILPTLDTRPDSQVITCGTAGTFRTGQLLWDTLSDGRDGKPGSGIVEWSGPEYLTAEDVETWELTEPIVRAAHPGIDTLTTISAIERNYRKLPRDKFIREYLSIFEQVGATVGIIRPEKWAAAELNDDLPEPPAHFALAIAASPNQAYASIVAAWREDGEARILLLDHRSGVKWLAPRALELARKYKVPVAHDTVGVVLVEVEELQRAKPRPRLQPQTFRNVITAAALLIKEIDTGNLKHYGQTVLDEHAAIVKKRMTGKTSWAFGRTDYDDDISAVEAASLALRAYDGTPIRGKVMLITADS</sequence>
<evidence type="ECO:0000313" key="1">
    <source>
        <dbReference type="EMBL" id="RJT89821.1"/>
    </source>
</evidence>
<dbReference type="EMBL" id="QZVS01000068">
    <property type="protein sequence ID" value="RJT89821.1"/>
    <property type="molecule type" value="Genomic_DNA"/>
</dbReference>
<dbReference type="Proteomes" id="UP000272015">
    <property type="component" value="Unassembled WGS sequence"/>
</dbReference>
<dbReference type="Gene3D" id="3.40.50.300">
    <property type="entry name" value="P-loop containing nucleotide triphosphate hydrolases"/>
    <property type="match status" value="1"/>
</dbReference>
<proteinExistence type="predicted"/>
<protein>
    <recommendedName>
        <fullName evidence="3">Terminase</fullName>
    </recommendedName>
</protein>